<dbReference type="PANTHER" id="PTHR31994">
    <property type="entry name" value="LEUCINE-RICH REPEAT-CONTAINING PROTEIN 42"/>
    <property type="match status" value="1"/>
</dbReference>
<keyword evidence="3" id="KW-0433">Leucine-rich repeat</keyword>
<keyword evidence="7" id="KW-1185">Reference proteome</keyword>
<comment type="caution">
    <text evidence="6">The sequence shown here is derived from an EMBL/GenBank/DDBJ whole genome shotgun (WGS) entry which is preliminary data.</text>
</comment>
<reference evidence="6" key="1">
    <citation type="submission" date="2023-01" db="EMBL/GenBank/DDBJ databases">
        <title>Genome assembly of the deep-sea coral Lophelia pertusa.</title>
        <authorList>
            <person name="Herrera S."/>
            <person name="Cordes E."/>
        </authorList>
    </citation>
    <scope>NUCLEOTIDE SEQUENCE</scope>
    <source>
        <strain evidence="6">USNM1676648</strain>
        <tissue evidence="6">Polyp</tissue>
    </source>
</reference>
<dbReference type="PANTHER" id="PTHR31994:SF3">
    <property type="entry name" value="LEUCINE-RICH REPEAT-CONTAINING PROTEIN 42"/>
    <property type="match status" value="1"/>
</dbReference>
<evidence type="ECO:0000256" key="2">
    <source>
        <dbReference type="ARBA" id="ARBA00014198"/>
    </source>
</evidence>
<dbReference type="Gene3D" id="3.80.10.10">
    <property type="entry name" value="Ribonuclease Inhibitor"/>
    <property type="match status" value="1"/>
</dbReference>
<name>A0A9W9ZV86_9CNID</name>
<feature type="region of interest" description="Disordered" evidence="5">
    <location>
        <begin position="367"/>
        <end position="388"/>
    </location>
</feature>
<evidence type="ECO:0000313" key="6">
    <source>
        <dbReference type="EMBL" id="KAJ7386574.1"/>
    </source>
</evidence>
<dbReference type="InterPro" id="IPR001611">
    <property type="entry name" value="Leu-rich_rpt"/>
</dbReference>
<dbReference type="AlphaFoldDB" id="A0A9W9ZV86"/>
<keyword evidence="4" id="KW-0677">Repeat</keyword>
<dbReference type="InterPro" id="IPR032675">
    <property type="entry name" value="LRR_dom_sf"/>
</dbReference>
<gene>
    <name evidence="6" type="primary">LRRC42</name>
    <name evidence="6" type="ORF">OS493_008719</name>
</gene>
<protein>
    <recommendedName>
        <fullName evidence="2">Leucine-rich repeat-containing protein 42</fullName>
    </recommendedName>
</protein>
<dbReference type="SUPFAM" id="SSF52047">
    <property type="entry name" value="RNI-like"/>
    <property type="match status" value="1"/>
</dbReference>
<dbReference type="Proteomes" id="UP001163046">
    <property type="component" value="Unassembled WGS sequence"/>
</dbReference>
<proteinExistence type="inferred from homology"/>
<dbReference type="EMBL" id="MU825876">
    <property type="protein sequence ID" value="KAJ7386574.1"/>
    <property type="molecule type" value="Genomic_DNA"/>
</dbReference>
<evidence type="ECO:0000256" key="3">
    <source>
        <dbReference type="ARBA" id="ARBA00022614"/>
    </source>
</evidence>
<dbReference type="Pfam" id="PF13516">
    <property type="entry name" value="LRR_6"/>
    <property type="match status" value="3"/>
</dbReference>
<evidence type="ECO:0000256" key="5">
    <source>
        <dbReference type="SAM" id="MobiDB-lite"/>
    </source>
</evidence>
<evidence type="ECO:0000313" key="7">
    <source>
        <dbReference type="Proteomes" id="UP001163046"/>
    </source>
</evidence>
<sequence>MSFGDFPREAYDSWNEVGLVYTRNKYGRIRSPPGYELSCKNDCSLQESLFKEASCSVVNSDDNTYNPQSLFLICLDYVAKNISMVESLEGFPDIVGEELFKKVQENNGFESDPNNLKLFCEAYGELVLSRLSLPSAHILTSNYLQYLQLFVCLTELDVSHCRLGDTHELLSCIAHLHGLTKLSLKENCLTDTGVRKFTLPQRLLKGGLGKLTVLDLSLNPGITDDSIKHITKLKSLTALNLSGTRVTFGYGVPELMNNTELCLALDVDNFKLGQAFTVTEGWAVHVINGWTEKSKSYAENNKATTQVEKKRTKFYKSTRRLDLVQKVAATNKIVSELPTIMLSSKKNKLTDFKSTEMQQPTRKYTETNMANSARNDQPKKKLKTSGNALVTSSLTNEETLEDDVFKEYLNYDKQWKPAQRKCSLLESLDRVR</sequence>
<accession>A0A9W9ZV86</accession>
<evidence type="ECO:0000256" key="4">
    <source>
        <dbReference type="ARBA" id="ARBA00022737"/>
    </source>
</evidence>
<evidence type="ECO:0000256" key="1">
    <source>
        <dbReference type="ARBA" id="ARBA00009297"/>
    </source>
</evidence>
<dbReference type="InterPro" id="IPR039631">
    <property type="entry name" value="LRRC42"/>
</dbReference>
<organism evidence="6 7">
    <name type="scientific">Desmophyllum pertusum</name>
    <dbReference type="NCBI Taxonomy" id="174260"/>
    <lineage>
        <taxon>Eukaryota</taxon>
        <taxon>Metazoa</taxon>
        <taxon>Cnidaria</taxon>
        <taxon>Anthozoa</taxon>
        <taxon>Hexacorallia</taxon>
        <taxon>Scleractinia</taxon>
        <taxon>Caryophylliina</taxon>
        <taxon>Caryophylliidae</taxon>
        <taxon>Desmophyllum</taxon>
    </lineage>
</organism>
<dbReference type="OrthoDB" id="120976at2759"/>
<comment type="similarity">
    <text evidence="1">Belongs to the LRRC42 family.</text>
</comment>